<dbReference type="AlphaFoldDB" id="A0A069QJV0"/>
<keyword evidence="2" id="KW-1185">Reference proteome</keyword>
<evidence type="ECO:0000313" key="1">
    <source>
        <dbReference type="EMBL" id="KDR53113.1"/>
    </source>
</evidence>
<dbReference type="PATRIC" id="fig|1122985.7.peg.822"/>
<gene>
    <name evidence="1" type="ORF">HMPREF1991_00794</name>
</gene>
<evidence type="ECO:0000313" key="2">
    <source>
        <dbReference type="Proteomes" id="UP000027442"/>
    </source>
</evidence>
<organism evidence="1 2">
    <name type="scientific">Hoylesella loescheii DSM 19665 = JCM 12249 = ATCC 15930</name>
    <dbReference type="NCBI Taxonomy" id="1122985"/>
    <lineage>
        <taxon>Bacteria</taxon>
        <taxon>Pseudomonadati</taxon>
        <taxon>Bacteroidota</taxon>
        <taxon>Bacteroidia</taxon>
        <taxon>Bacteroidales</taxon>
        <taxon>Prevotellaceae</taxon>
        <taxon>Hoylesella</taxon>
    </lineage>
</organism>
<dbReference type="RefSeq" id="WP_018968357.1">
    <property type="nucleotide sequence ID" value="NZ_KB899226.1"/>
</dbReference>
<dbReference type="HOGENOM" id="CLU_1137102_0_0_10"/>
<sequence>MGNYATEIHNIATILRKNKLCFDTSPLTNGYKNGKCNIAKLKLNISDVPRNTRPTVSSLAIILDVVFDEKTDTDIPITNYLFKVTIEGQDDCNIVKSSWHLDYDSNDKQDYIHPCFHLTWGGDTIKKVDLGNILLLPTPRISYPPMDIILGIDFVLSNFVKAEIYKKIQSDSQYKAAVKKAQEKLWKPYMLSLAHHWCKNICSNVHLNTITATNFHPTLI</sequence>
<dbReference type="eggNOG" id="ENOG503319F">
    <property type="taxonomic scope" value="Bacteria"/>
</dbReference>
<proteinExistence type="predicted"/>
<name>A0A069QJV0_HOYLO</name>
<reference evidence="1 2" key="1">
    <citation type="submission" date="2013-08" db="EMBL/GenBank/DDBJ databases">
        <authorList>
            <person name="Weinstock G."/>
            <person name="Sodergren E."/>
            <person name="Wylie T."/>
            <person name="Fulton L."/>
            <person name="Fulton R."/>
            <person name="Fronick C."/>
            <person name="O'Laughlin M."/>
            <person name="Godfrey J."/>
            <person name="Miner T."/>
            <person name="Herter B."/>
            <person name="Appelbaum E."/>
            <person name="Cordes M."/>
            <person name="Lek S."/>
            <person name="Wollam A."/>
            <person name="Pepin K.H."/>
            <person name="Palsikar V.B."/>
            <person name="Mitreva M."/>
            <person name="Wilson R.K."/>
        </authorList>
    </citation>
    <scope>NUCLEOTIDE SEQUENCE [LARGE SCALE GENOMIC DNA]</scope>
    <source>
        <strain evidence="1 2">ATCC 15930</strain>
    </source>
</reference>
<dbReference type="Proteomes" id="UP000027442">
    <property type="component" value="Unassembled WGS sequence"/>
</dbReference>
<dbReference type="EMBL" id="JNGW01000029">
    <property type="protein sequence ID" value="KDR53113.1"/>
    <property type="molecule type" value="Genomic_DNA"/>
</dbReference>
<comment type="caution">
    <text evidence="1">The sequence shown here is derived from an EMBL/GenBank/DDBJ whole genome shotgun (WGS) entry which is preliminary data.</text>
</comment>
<protein>
    <submittedName>
        <fullName evidence="1">Uncharacterized protein</fullName>
    </submittedName>
</protein>
<accession>A0A069QJV0</accession>